<dbReference type="InterPro" id="IPR001958">
    <property type="entry name" value="Tet-R_TetA/multi-R_MdtG-like"/>
</dbReference>
<gene>
    <name evidence="7" type="ORF">BU26DRAFT_439006</name>
</gene>
<evidence type="ECO:0000313" key="7">
    <source>
        <dbReference type="EMBL" id="KAF2242429.1"/>
    </source>
</evidence>
<feature type="transmembrane region" description="Helical" evidence="5">
    <location>
        <begin position="297"/>
        <end position="322"/>
    </location>
</feature>
<dbReference type="InterPro" id="IPR020846">
    <property type="entry name" value="MFS_dom"/>
</dbReference>
<feature type="transmembrane region" description="Helical" evidence="5">
    <location>
        <begin position="500"/>
        <end position="521"/>
    </location>
</feature>
<dbReference type="AlphaFoldDB" id="A0A6A6HWY1"/>
<dbReference type="SUPFAM" id="SSF103473">
    <property type="entry name" value="MFS general substrate transporter"/>
    <property type="match status" value="1"/>
</dbReference>
<keyword evidence="3 5" id="KW-1133">Transmembrane helix</keyword>
<protein>
    <submittedName>
        <fullName evidence="7">MFS general substrate transporter</fullName>
    </submittedName>
</protein>
<feature type="transmembrane region" description="Helical" evidence="5">
    <location>
        <begin position="84"/>
        <end position="102"/>
    </location>
</feature>
<dbReference type="EMBL" id="ML987208">
    <property type="protein sequence ID" value="KAF2242429.1"/>
    <property type="molecule type" value="Genomic_DNA"/>
</dbReference>
<feature type="transmembrane region" description="Helical" evidence="5">
    <location>
        <begin position="139"/>
        <end position="160"/>
    </location>
</feature>
<dbReference type="GeneID" id="54577652"/>
<organism evidence="7 8">
    <name type="scientific">Trematosphaeria pertusa</name>
    <dbReference type="NCBI Taxonomy" id="390896"/>
    <lineage>
        <taxon>Eukaryota</taxon>
        <taxon>Fungi</taxon>
        <taxon>Dikarya</taxon>
        <taxon>Ascomycota</taxon>
        <taxon>Pezizomycotina</taxon>
        <taxon>Dothideomycetes</taxon>
        <taxon>Pleosporomycetidae</taxon>
        <taxon>Pleosporales</taxon>
        <taxon>Massarineae</taxon>
        <taxon>Trematosphaeriaceae</taxon>
        <taxon>Trematosphaeria</taxon>
    </lineage>
</organism>
<feature type="transmembrane region" description="Helical" evidence="5">
    <location>
        <begin position="200"/>
        <end position="221"/>
    </location>
</feature>
<evidence type="ECO:0000256" key="5">
    <source>
        <dbReference type="SAM" id="Phobius"/>
    </source>
</evidence>
<keyword evidence="8" id="KW-1185">Reference proteome</keyword>
<feature type="transmembrane region" description="Helical" evidence="5">
    <location>
        <begin position="241"/>
        <end position="260"/>
    </location>
</feature>
<evidence type="ECO:0000256" key="4">
    <source>
        <dbReference type="ARBA" id="ARBA00023136"/>
    </source>
</evidence>
<keyword evidence="4 5" id="KW-0472">Membrane</keyword>
<dbReference type="GO" id="GO:0022857">
    <property type="term" value="F:transmembrane transporter activity"/>
    <property type="evidence" value="ECO:0007669"/>
    <property type="project" value="InterPro"/>
</dbReference>
<accession>A0A6A6HWY1</accession>
<feature type="transmembrane region" description="Helical" evidence="5">
    <location>
        <begin position="368"/>
        <end position="389"/>
    </location>
</feature>
<feature type="transmembrane region" description="Helical" evidence="5">
    <location>
        <begin position="395"/>
        <end position="418"/>
    </location>
</feature>
<evidence type="ECO:0000313" key="8">
    <source>
        <dbReference type="Proteomes" id="UP000800094"/>
    </source>
</evidence>
<dbReference type="PROSITE" id="PS50850">
    <property type="entry name" value="MFS"/>
    <property type="match status" value="1"/>
</dbReference>
<dbReference type="Gene3D" id="1.20.1250.20">
    <property type="entry name" value="MFS general substrate transporter like domains"/>
    <property type="match status" value="2"/>
</dbReference>
<dbReference type="InterPro" id="IPR011701">
    <property type="entry name" value="MFS"/>
</dbReference>
<dbReference type="Pfam" id="PF07690">
    <property type="entry name" value="MFS_1"/>
    <property type="match status" value="1"/>
</dbReference>
<reference evidence="7" key="1">
    <citation type="journal article" date="2020" name="Stud. Mycol.">
        <title>101 Dothideomycetes genomes: a test case for predicting lifestyles and emergence of pathogens.</title>
        <authorList>
            <person name="Haridas S."/>
            <person name="Albert R."/>
            <person name="Binder M."/>
            <person name="Bloem J."/>
            <person name="Labutti K."/>
            <person name="Salamov A."/>
            <person name="Andreopoulos B."/>
            <person name="Baker S."/>
            <person name="Barry K."/>
            <person name="Bills G."/>
            <person name="Bluhm B."/>
            <person name="Cannon C."/>
            <person name="Castanera R."/>
            <person name="Culley D."/>
            <person name="Daum C."/>
            <person name="Ezra D."/>
            <person name="Gonzalez J."/>
            <person name="Henrissat B."/>
            <person name="Kuo A."/>
            <person name="Liang C."/>
            <person name="Lipzen A."/>
            <person name="Lutzoni F."/>
            <person name="Magnuson J."/>
            <person name="Mondo S."/>
            <person name="Nolan M."/>
            <person name="Ohm R."/>
            <person name="Pangilinan J."/>
            <person name="Park H.-J."/>
            <person name="Ramirez L."/>
            <person name="Alfaro M."/>
            <person name="Sun H."/>
            <person name="Tritt A."/>
            <person name="Yoshinaga Y."/>
            <person name="Zwiers L.-H."/>
            <person name="Turgeon B."/>
            <person name="Goodwin S."/>
            <person name="Spatafora J."/>
            <person name="Crous P."/>
            <person name="Grigoriev I."/>
        </authorList>
    </citation>
    <scope>NUCLEOTIDE SEQUENCE</scope>
    <source>
        <strain evidence="7">CBS 122368</strain>
    </source>
</reference>
<evidence type="ECO:0000256" key="1">
    <source>
        <dbReference type="ARBA" id="ARBA00004141"/>
    </source>
</evidence>
<feature type="transmembrane region" description="Helical" evidence="5">
    <location>
        <begin position="342"/>
        <end position="361"/>
    </location>
</feature>
<feature type="transmembrane region" description="Helical" evidence="5">
    <location>
        <begin position="114"/>
        <end position="133"/>
    </location>
</feature>
<feature type="transmembrane region" description="Helical" evidence="5">
    <location>
        <begin position="42"/>
        <end position="64"/>
    </location>
</feature>
<evidence type="ECO:0000256" key="2">
    <source>
        <dbReference type="ARBA" id="ARBA00022692"/>
    </source>
</evidence>
<evidence type="ECO:0000256" key="3">
    <source>
        <dbReference type="ARBA" id="ARBA00022989"/>
    </source>
</evidence>
<feature type="transmembrane region" description="Helical" evidence="5">
    <location>
        <begin position="266"/>
        <end position="285"/>
    </location>
</feature>
<dbReference type="OrthoDB" id="2351791at2759"/>
<keyword evidence="2 5" id="KW-0812">Transmembrane</keyword>
<feature type="transmembrane region" description="Helical" evidence="5">
    <location>
        <begin position="430"/>
        <end position="453"/>
    </location>
</feature>
<feature type="domain" description="Major facilitator superfamily (MFS) profile" evidence="6">
    <location>
        <begin position="44"/>
        <end position="525"/>
    </location>
</feature>
<feature type="transmembrane region" description="Helical" evidence="5">
    <location>
        <begin position="172"/>
        <end position="194"/>
    </location>
</feature>
<dbReference type="PRINTS" id="PR01035">
    <property type="entry name" value="TCRTETA"/>
</dbReference>
<sequence length="537" mass="58532">MELNSSEKPITAGSILPVSTTSTDVESLEKPTEEWKPHKKEWFIMISLSLISLMVSLDATILVTVLPVRHILVPLALNGTSVDAFWAGTSYLLSSAVFQPVIASVSEFFGRQQMLLFSLTFFTVGTALCAAANDFTVMLTGRTIQGIGGGGIITLCQVIFCDIVPLRQRPKYFSIVLGAWSIGTIVGPVIGGALVEHTTWRWVFIINFPFCVLGFILAFLFVRLNTMAKMTLAQKLKSTDWIGAALFVGGMTSFLIQYKWVSVQTLAPIMIGLIGVVVFVGWQIWMKPKSLLPMSIFYCPSALAAFYCALMSGLVLFTSLYYIPFYCMSVRGASSTKAGIDIFPALFLFIPGSIIVAGLTTRLGRFRWSIWVGWAISTLGCGLMLLFGLHTTTAVFAIVLAVFGIGSGMVVTGVNVGIQAISKVEDAAMAACMYGFMRSLGMPLGVALSGTIFQNAMSNKLSAYGLSTSIAQDSERYVYILRTLDETTRTPILESYMHGFRALFVMMTCVSASTLTVSLVIKKFDMNKTLLSKYSAR</sequence>
<dbReference type="Proteomes" id="UP000800094">
    <property type="component" value="Unassembled WGS sequence"/>
</dbReference>
<name>A0A6A6HWY1_9PLEO</name>
<comment type="subcellular location">
    <subcellularLocation>
        <location evidence="1">Membrane</location>
        <topology evidence="1">Multi-pass membrane protein</topology>
    </subcellularLocation>
</comment>
<dbReference type="PANTHER" id="PTHR23501">
    <property type="entry name" value="MAJOR FACILITATOR SUPERFAMILY"/>
    <property type="match status" value="1"/>
</dbReference>
<evidence type="ECO:0000259" key="6">
    <source>
        <dbReference type="PROSITE" id="PS50850"/>
    </source>
</evidence>
<dbReference type="PANTHER" id="PTHR23501:SF94">
    <property type="entry name" value="MAJOR FACILITATOR SUPERFAMILY (MFS) PROFILE DOMAIN-CONTAINING PROTEIN"/>
    <property type="match status" value="1"/>
</dbReference>
<proteinExistence type="predicted"/>
<dbReference type="GO" id="GO:0005886">
    <property type="term" value="C:plasma membrane"/>
    <property type="evidence" value="ECO:0007669"/>
    <property type="project" value="TreeGrafter"/>
</dbReference>
<dbReference type="InterPro" id="IPR036259">
    <property type="entry name" value="MFS_trans_sf"/>
</dbReference>
<dbReference type="RefSeq" id="XP_033677433.1">
    <property type="nucleotide sequence ID" value="XM_033824322.1"/>
</dbReference>